<keyword evidence="1" id="KW-0812">Transmembrane</keyword>
<dbReference type="Pfam" id="PF06197">
    <property type="entry name" value="DUF998"/>
    <property type="match status" value="1"/>
</dbReference>
<evidence type="ECO:0008006" key="4">
    <source>
        <dbReference type="Google" id="ProtNLM"/>
    </source>
</evidence>
<sequence length="201" mass="21989">MFESIAVYSGLIATIWIFVGVYIAGRLYAGYDHSKQFCSELGATGSPTEKLSPLINNYPLGFLFCFFGWYLAQLPSVSILVNIAGWFVVAHGIGTWVAGYFPMDADPFTKNPTLNCKIHSCAGVIMLLSLVVAPILIAISPTTETIPLYFRILSIVSVVAAVYSLFAMAKAVKNQSNPGLHQRFSYGFQLIWLSVFSLVLA</sequence>
<keyword evidence="1" id="KW-1133">Transmembrane helix</keyword>
<keyword evidence="1" id="KW-0472">Membrane</keyword>
<protein>
    <recommendedName>
        <fullName evidence="4">DUF998 domain-containing protein</fullName>
    </recommendedName>
</protein>
<feature type="transmembrane region" description="Helical" evidence="1">
    <location>
        <begin position="122"/>
        <end position="142"/>
    </location>
</feature>
<feature type="transmembrane region" description="Helical" evidence="1">
    <location>
        <begin position="54"/>
        <end position="72"/>
    </location>
</feature>
<dbReference type="AlphaFoldDB" id="A0A066RT09"/>
<name>A0A066RT09_9GAMM</name>
<dbReference type="Proteomes" id="UP000027192">
    <property type="component" value="Unassembled WGS sequence"/>
</dbReference>
<reference evidence="2 3" key="1">
    <citation type="submission" date="2014-04" db="EMBL/GenBank/DDBJ databases">
        <title>Draft genome sequence of Photobacterium halotolerans S2753: a solonamide, ngercheumicin and holomycin producer.</title>
        <authorList>
            <person name="Machado H.R."/>
            <person name="Gram L."/>
        </authorList>
    </citation>
    <scope>NUCLEOTIDE SEQUENCE [LARGE SCALE GENOMIC DNA]</scope>
    <source>
        <strain evidence="2 3">S2753</strain>
    </source>
</reference>
<evidence type="ECO:0000313" key="3">
    <source>
        <dbReference type="Proteomes" id="UP000027192"/>
    </source>
</evidence>
<organism evidence="2 3">
    <name type="scientific">Photobacterium galatheae</name>
    <dbReference type="NCBI Taxonomy" id="1654360"/>
    <lineage>
        <taxon>Bacteria</taxon>
        <taxon>Pseudomonadati</taxon>
        <taxon>Pseudomonadota</taxon>
        <taxon>Gammaproteobacteria</taxon>
        <taxon>Vibrionales</taxon>
        <taxon>Vibrionaceae</taxon>
        <taxon>Photobacterium</taxon>
    </lineage>
</organism>
<evidence type="ECO:0000313" key="2">
    <source>
        <dbReference type="EMBL" id="KDM93499.1"/>
    </source>
</evidence>
<feature type="transmembrane region" description="Helical" evidence="1">
    <location>
        <begin position="6"/>
        <end position="25"/>
    </location>
</feature>
<comment type="caution">
    <text evidence="2">The sequence shown here is derived from an EMBL/GenBank/DDBJ whole genome shotgun (WGS) entry which is preliminary data.</text>
</comment>
<dbReference type="EMBL" id="JMIB01000002">
    <property type="protein sequence ID" value="KDM93499.1"/>
    <property type="molecule type" value="Genomic_DNA"/>
</dbReference>
<gene>
    <name evidence="2" type="ORF">EA58_01155</name>
</gene>
<dbReference type="OrthoDB" id="679392at2"/>
<evidence type="ECO:0000256" key="1">
    <source>
        <dbReference type="SAM" id="Phobius"/>
    </source>
</evidence>
<feature type="transmembrane region" description="Helical" evidence="1">
    <location>
        <begin position="78"/>
        <end position="101"/>
    </location>
</feature>
<accession>A0A066RT09</accession>
<feature type="transmembrane region" description="Helical" evidence="1">
    <location>
        <begin position="184"/>
        <end position="200"/>
    </location>
</feature>
<dbReference type="RefSeq" id="WP_036747862.1">
    <property type="nucleotide sequence ID" value="NZ_JAGSGC010000001.1"/>
</dbReference>
<feature type="transmembrane region" description="Helical" evidence="1">
    <location>
        <begin position="148"/>
        <end position="172"/>
    </location>
</feature>
<keyword evidence="3" id="KW-1185">Reference proteome</keyword>
<dbReference type="InterPro" id="IPR009339">
    <property type="entry name" value="DUF998"/>
</dbReference>
<proteinExistence type="predicted"/>